<dbReference type="Pfam" id="PF00438">
    <property type="entry name" value="S-AdoMet_synt_N"/>
    <property type="match status" value="1"/>
</dbReference>
<dbReference type="Gene3D" id="3.30.300.10">
    <property type="match status" value="3"/>
</dbReference>
<evidence type="ECO:0000259" key="14">
    <source>
        <dbReference type="Pfam" id="PF02772"/>
    </source>
</evidence>
<comment type="function">
    <text evidence="11">Catalyzes the formation of S-adenosylmethionine from methionine and ATP.</text>
</comment>
<comment type="cofactor">
    <cofactor evidence="11">
        <name>Mg(2+)</name>
        <dbReference type="ChEBI" id="CHEBI:18420"/>
    </cofactor>
    <text evidence="11">Binds 2 magnesium ions per subunit. The magnesium ions interact primarily with the substrate.</text>
</comment>
<evidence type="ECO:0000256" key="1">
    <source>
        <dbReference type="ARBA" id="ARBA00005224"/>
    </source>
</evidence>
<dbReference type="HAMAP" id="MF_00086">
    <property type="entry name" value="S_AdoMet_synth1"/>
    <property type="match status" value="1"/>
</dbReference>
<accession>A0A6A6VSY8</accession>
<dbReference type="Pfam" id="PF02772">
    <property type="entry name" value="S-AdoMet_synt_M"/>
    <property type="match status" value="1"/>
</dbReference>
<comment type="catalytic activity">
    <reaction evidence="10 11">
        <text>L-methionine + ATP + H2O = S-adenosyl-L-methionine + phosphate + diphosphate</text>
        <dbReference type="Rhea" id="RHEA:21080"/>
        <dbReference type="ChEBI" id="CHEBI:15377"/>
        <dbReference type="ChEBI" id="CHEBI:30616"/>
        <dbReference type="ChEBI" id="CHEBI:33019"/>
        <dbReference type="ChEBI" id="CHEBI:43474"/>
        <dbReference type="ChEBI" id="CHEBI:57844"/>
        <dbReference type="ChEBI" id="CHEBI:59789"/>
        <dbReference type="EC" id="2.5.1.6"/>
    </reaction>
</comment>
<dbReference type="RefSeq" id="XP_033596239.1">
    <property type="nucleotide sequence ID" value="XM_033744837.1"/>
</dbReference>
<dbReference type="PANTHER" id="PTHR11964">
    <property type="entry name" value="S-ADENOSYLMETHIONINE SYNTHETASE"/>
    <property type="match status" value="1"/>
</dbReference>
<dbReference type="GO" id="GO:0006555">
    <property type="term" value="P:methionine metabolic process"/>
    <property type="evidence" value="ECO:0007669"/>
    <property type="project" value="UniProtKB-ARBA"/>
</dbReference>
<comment type="pathway">
    <text evidence="1 11">Amino-acid biosynthesis; S-adenosyl-L-methionine biosynthesis; S-adenosyl-L-methionine from L-methionine: step 1/1.</text>
</comment>
<reference evidence="16" key="1">
    <citation type="journal article" date="2020" name="Stud. Mycol.">
        <title>101 Dothideomycetes genomes: a test case for predicting lifestyles and emergence of pathogens.</title>
        <authorList>
            <person name="Haridas S."/>
            <person name="Albert R."/>
            <person name="Binder M."/>
            <person name="Bloem J."/>
            <person name="Labutti K."/>
            <person name="Salamov A."/>
            <person name="Andreopoulos B."/>
            <person name="Baker S."/>
            <person name="Barry K."/>
            <person name="Bills G."/>
            <person name="Bluhm B."/>
            <person name="Cannon C."/>
            <person name="Castanera R."/>
            <person name="Culley D."/>
            <person name="Daum C."/>
            <person name="Ezra D."/>
            <person name="Gonzalez J."/>
            <person name="Henrissat B."/>
            <person name="Kuo A."/>
            <person name="Liang C."/>
            <person name="Lipzen A."/>
            <person name="Lutzoni F."/>
            <person name="Magnuson J."/>
            <person name="Mondo S."/>
            <person name="Nolan M."/>
            <person name="Ohm R."/>
            <person name="Pangilinan J."/>
            <person name="Park H.-J."/>
            <person name="Ramirez L."/>
            <person name="Alfaro M."/>
            <person name="Sun H."/>
            <person name="Tritt A."/>
            <person name="Yoshinaga Y."/>
            <person name="Zwiers L.-H."/>
            <person name="Turgeon B."/>
            <person name="Goodwin S."/>
            <person name="Spatafora J."/>
            <person name="Crous P."/>
            <person name="Grigoriev I."/>
        </authorList>
    </citation>
    <scope>NUCLEOTIDE SEQUENCE</scope>
    <source>
        <strain evidence="16">CBS 121739</strain>
    </source>
</reference>
<organism evidence="16 17">
    <name type="scientific">Pseudovirgaria hyperparasitica</name>
    <dbReference type="NCBI Taxonomy" id="470096"/>
    <lineage>
        <taxon>Eukaryota</taxon>
        <taxon>Fungi</taxon>
        <taxon>Dikarya</taxon>
        <taxon>Ascomycota</taxon>
        <taxon>Pezizomycotina</taxon>
        <taxon>Dothideomycetes</taxon>
        <taxon>Dothideomycetes incertae sedis</taxon>
        <taxon>Acrospermales</taxon>
        <taxon>Acrospermaceae</taxon>
        <taxon>Pseudovirgaria</taxon>
    </lineage>
</organism>
<sequence length="389" mass="42529">MAAVNGTAKETFLFTSESVGRGHPDKIADQVSDAVLDACLKEDPLSKVACETATKTGMIMVFGEITTKARLDYQKIIRAAIKDIGYDSSDKGFDYKTCNVLVAIEEQSPDIAQGLHYEEALEKLGAGDQGIMFGYATDETPELLPLTIQLAHGLNAAMTEARENGSLPWLRPDTKTQVTVEYEKDNGGVIPKRVDTVVVSAQHSEDISTEQLRKEIKEKIIKKVIPAKYLDDNTVYHIQPSGLFIIGGPQGDAGLTGRKIIVDTYGGWGAHGGGAFSGKDYSKVDRSAAYLARWIAKSLVNAKLARRALVQLSYAIGVAEPLSIFVDSYGTSDKSSAELVEIIHKNFDLRPGVIVKDLNLINPIYNQTAQNGHFTNQSFTWEQPRTLKF</sequence>
<evidence type="ECO:0000256" key="7">
    <source>
        <dbReference type="ARBA" id="ARBA00022840"/>
    </source>
</evidence>
<dbReference type="GO" id="GO:0006730">
    <property type="term" value="P:one-carbon metabolic process"/>
    <property type="evidence" value="ECO:0007669"/>
    <property type="project" value="UniProtKB-KW"/>
</dbReference>
<evidence type="ECO:0000256" key="9">
    <source>
        <dbReference type="ARBA" id="ARBA00022958"/>
    </source>
</evidence>
<keyword evidence="17" id="KW-1185">Reference proteome</keyword>
<protein>
    <recommendedName>
        <fullName evidence="11">S-adenosylmethionine synthase</fullName>
        <ecNumber evidence="11">2.5.1.6</ecNumber>
    </recommendedName>
</protein>
<dbReference type="InterPro" id="IPR022636">
    <property type="entry name" value="S-AdoMet_synthetase_sfam"/>
</dbReference>
<dbReference type="GO" id="GO:0005524">
    <property type="term" value="F:ATP binding"/>
    <property type="evidence" value="ECO:0007669"/>
    <property type="project" value="UniProtKB-KW"/>
</dbReference>
<dbReference type="GeneID" id="54485891"/>
<dbReference type="InterPro" id="IPR022628">
    <property type="entry name" value="S-AdoMet_synt_N"/>
</dbReference>
<evidence type="ECO:0000313" key="16">
    <source>
        <dbReference type="EMBL" id="KAF2753788.1"/>
    </source>
</evidence>
<dbReference type="PROSITE" id="PS00377">
    <property type="entry name" value="ADOMET_SYNTHASE_2"/>
    <property type="match status" value="1"/>
</dbReference>
<evidence type="ECO:0000256" key="3">
    <source>
        <dbReference type="ARBA" id="ARBA00022563"/>
    </source>
</evidence>
<dbReference type="FunFam" id="3.30.300.10:FF:000001">
    <property type="entry name" value="S-adenosylmethionine synthase"/>
    <property type="match status" value="1"/>
</dbReference>
<evidence type="ECO:0000256" key="8">
    <source>
        <dbReference type="ARBA" id="ARBA00022842"/>
    </source>
</evidence>
<dbReference type="AlphaFoldDB" id="A0A6A6VSY8"/>
<evidence type="ECO:0000256" key="2">
    <source>
        <dbReference type="ARBA" id="ARBA00009685"/>
    </source>
</evidence>
<dbReference type="GO" id="GO:0004478">
    <property type="term" value="F:methionine adenosyltransferase activity"/>
    <property type="evidence" value="ECO:0007669"/>
    <property type="project" value="UniProtKB-EC"/>
</dbReference>
<keyword evidence="3 11" id="KW-0554">One-carbon metabolism</keyword>
<keyword evidence="4 11" id="KW-0808">Transferase</keyword>
<dbReference type="Proteomes" id="UP000799437">
    <property type="component" value="Unassembled WGS sequence"/>
</dbReference>
<dbReference type="CDD" id="cd18079">
    <property type="entry name" value="S-AdoMet_synt"/>
    <property type="match status" value="1"/>
</dbReference>
<dbReference type="InterPro" id="IPR022631">
    <property type="entry name" value="ADOMET_SYNTHASE_CS"/>
</dbReference>
<dbReference type="InterPro" id="IPR022629">
    <property type="entry name" value="S-AdoMet_synt_central"/>
</dbReference>
<keyword evidence="8 11" id="KW-0460">Magnesium</keyword>
<keyword evidence="7 11" id="KW-0067">ATP-binding</keyword>
<name>A0A6A6VSY8_9PEZI</name>
<dbReference type="OrthoDB" id="5852090at2759"/>
<dbReference type="InterPro" id="IPR002133">
    <property type="entry name" value="S-AdoMet_synthetase"/>
</dbReference>
<keyword evidence="6 11" id="KW-0547">Nucleotide-binding</keyword>
<keyword evidence="5 11" id="KW-0479">Metal-binding</keyword>
<dbReference type="EC" id="2.5.1.6" evidence="11"/>
<comment type="similarity">
    <text evidence="2 12">Belongs to the AdoMet synthase family.</text>
</comment>
<dbReference type="PROSITE" id="PS00376">
    <property type="entry name" value="ADOMET_SYNTHASE_1"/>
    <property type="match status" value="1"/>
</dbReference>
<evidence type="ECO:0000256" key="5">
    <source>
        <dbReference type="ARBA" id="ARBA00022723"/>
    </source>
</evidence>
<dbReference type="GO" id="GO:0006556">
    <property type="term" value="P:S-adenosylmethionine biosynthetic process"/>
    <property type="evidence" value="ECO:0007669"/>
    <property type="project" value="UniProtKB-UniPathway"/>
</dbReference>
<evidence type="ECO:0000313" key="17">
    <source>
        <dbReference type="Proteomes" id="UP000799437"/>
    </source>
</evidence>
<dbReference type="Pfam" id="PF02773">
    <property type="entry name" value="S-AdoMet_synt_C"/>
    <property type="match status" value="1"/>
</dbReference>
<dbReference type="SUPFAM" id="SSF55973">
    <property type="entry name" value="S-adenosylmethionine synthetase"/>
    <property type="match status" value="3"/>
</dbReference>
<evidence type="ECO:0000256" key="10">
    <source>
        <dbReference type="ARBA" id="ARBA00048344"/>
    </source>
</evidence>
<feature type="domain" description="S-adenosylmethionine synthetase N-terminal" evidence="13">
    <location>
        <begin position="12"/>
        <end position="109"/>
    </location>
</feature>
<evidence type="ECO:0000256" key="12">
    <source>
        <dbReference type="RuleBase" id="RU004462"/>
    </source>
</evidence>
<proteinExistence type="inferred from homology"/>
<dbReference type="FunFam" id="3.30.300.10:FF:000004">
    <property type="entry name" value="S-adenosylmethionine synthase"/>
    <property type="match status" value="1"/>
</dbReference>
<keyword evidence="9 11" id="KW-0630">Potassium</keyword>
<dbReference type="GO" id="GO:0046872">
    <property type="term" value="F:metal ion binding"/>
    <property type="evidence" value="ECO:0007669"/>
    <property type="project" value="UniProtKB-KW"/>
</dbReference>
<evidence type="ECO:0000259" key="15">
    <source>
        <dbReference type="Pfam" id="PF02773"/>
    </source>
</evidence>
<comment type="cofactor">
    <cofactor evidence="11">
        <name>K(+)</name>
        <dbReference type="ChEBI" id="CHEBI:29103"/>
    </cofactor>
    <text evidence="11">Binds 1 potassium ion per subunit. The potassium ion interacts primarily with the substrate.</text>
</comment>
<dbReference type="FunFam" id="3.30.300.10:FF:000003">
    <property type="entry name" value="S-adenosylmethionine synthase"/>
    <property type="match status" value="1"/>
</dbReference>
<evidence type="ECO:0000256" key="6">
    <source>
        <dbReference type="ARBA" id="ARBA00022741"/>
    </source>
</evidence>
<dbReference type="InterPro" id="IPR022630">
    <property type="entry name" value="S-AdoMet_synt_C"/>
</dbReference>
<gene>
    <name evidence="16" type="ORF">EJ05DRAFT_480250</name>
</gene>
<feature type="domain" description="S-adenosylmethionine synthetase C-terminal" evidence="15">
    <location>
        <begin position="246"/>
        <end position="383"/>
    </location>
</feature>
<evidence type="ECO:0000256" key="4">
    <source>
        <dbReference type="ARBA" id="ARBA00022679"/>
    </source>
</evidence>
<evidence type="ECO:0000259" key="13">
    <source>
        <dbReference type="Pfam" id="PF00438"/>
    </source>
</evidence>
<dbReference type="UniPathway" id="UPA00315">
    <property type="reaction ID" value="UER00080"/>
</dbReference>
<feature type="domain" description="S-adenosylmethionine synthetase central" evidence="14">
    <location>
        <begin position="124"/>
        <end position="244"/>
    </location>
</feature>
<evidence type="ECO:0000256" key="11">
    <source>
        <dbReference type="RuleBase" id="RU000541"/>
    </source>
</evidence>
<dbReference type="EMBL" id="ML996583">
    <property type="protein sequence ID" value="KAF2753788.1"/>
    <property type="molecule type" value="Genomic_DNA"/>
</dbReference>
<dbReference type="NCBIfam" id="TIGR01034">
    <property type="entry name" value="metK"/>
    <property type="match status" value="1"/>
</dbReference>
<dbReference type="PIRSF" id="PIRSF000497">
    <property type="entry name" value="MAT"/>
    <property type="match status" value="1"/>
</dbReference>